<dbReference type="EMBL" id="DXHV01000082">
    <property type="protein sequence ID" value="HIW01488.1"/>
    <property type="molecule type" value="Genomic_DNA"/>
</dbReference>
<dbReference type="Proteomes" id="UP000886752">
    <property type="component" value="Unassembled WGS sequence"/>
</dbReference>
<evidence type="ECO:0000313" key="4">
    <source>
        <dbReference type="Proteomes" id="UP000886752"/>
    </source>
</evidence>
<dbReference type="PANTHER" id="PTHR30163:SF8">
    <property type="entry name" value="LYTIC MUREIN TRANSGLYCOSYLASE"/>
    <property type="match status" value="1"/>
</dbReference>
<dbReference type="Gene3D" id="1.10.8.350">
    <property type="entry name" value="Bacterial muramidase"/>
    <property type="match status" value="1"/>
</dbReference>
<sequence>MVHKLTHGQEGALRRGAFLFFLFLLMCLPACAAQKEDSAVHRAPVRQTDNVRLAPEWQDLRARLAADGLAGPEVDALLTSLGPRTESPMGRKMVELYKKNFLPRPPSKKPARDAVYKGVVTTANARLCRDYIREHEKAFETAHKRYGVPPSVACALLFVETRLGRYLGDVQENALQTLASMAESRTLASIPSWYGRMPGFEAHEAWFAQIMPKRADWAYRETRALVRYMLDNDIRPDMLPGSIYGAIGLCQFMPSNIRPYGMDGNGDGVINLYVADDAVASLANYLARHGWKATSSKSARHRVLMRYNKSTVYANTILALADRIDRLGGKPARTAAGSR</sequence>
<evidence type="ECO:0000256" key="1">
    <source>
        <dbReference type="SAM" id="SignalP"/>
    </source>
</evidence>
<dbReference type="GO" id="GO:0008933">
    <property type="term" value="F:peptidoglycan lytic transglycosylase activity"/>
    <property type="evidence" value="ECO:0007669"/>
    <property type="project" value="TreeGrafter"/>
</dbReference>
<evidence type="ECO:0000259" key="2">
    <source>
        <dbReference type="Pfam" id="PF13406"/>
    </source>
</evidence>
<dbReference type="InterPro" id="IPR031304">
    <property type="entry name" value="SLT_2"/>
</dbReference>
<feature type="signal peptide" evidence="1">
    <location>
        <begin position="1"/>
        <end position="32"/>
    </location>
</feature>
<name>A0A9D1TQ96_9BACT</name>
<keyword evidence="1" id="KW-0732">Signal</keyword>
<dbReference type="InterPro" id="IPR023346">
    <property type="entry name" value="Lysozyme-like_dom_sf"/>
</dbReference>
<feature type="chain" id="PRO_5038408775" evidence="1">
    <location>
        <begin position="33"/>
        <end position="339"/>
    </location>
</feature>
<protein>
    <submittedName>
        <fullName evidence="3">Lytic murein transglycosylase</fullName>
    </submittedName>
</protein>
<organism evidence="3 4">
    <name type="scientific">Candidatus Desulfovibrio intestinipullorum</name>
    <dbReference type="NCBI Taxonomy" id="2838536"/>
    <lineage>
        <taxon>Bacteria</taxon>
        <taxon>Pseudomonadati</taxon>
        <taxon>Thermodesulfobacteriota</taxon>
        <taxon>Desulfovibrionia</taxon>
        <taxon>Desulfovibrionales</taxon>
        <taxon>Desulfovibrionaceae</taxon>
        <taxon>Desulfovibrio</taxon>
    </lineage>
</organism>
<dbReference type="AlphaFoldDB" id="A0A9D1TQ96"/>
<proteinExistence type="predicted"/>
<feature type="domain" description="Transglycosylase SLT" evidence="2">
    <location>
        <begin position="55"/>
        <end position="294"/>
    </location>
</feature>
<evidence type="ECO:0000313" key="3">
    <source>
        <dbReference type="EMBL" id="HIW01488.1"/>
    </source>
</evidence>
<dbReference type="GO" id="GO:0009253">
    <property type="term" value="P:peptidoglycan catabolic process"/>
    <property type="evidence" value="ECO:0007669"/>
    <property type="project" value="TreeGrafter"/>
</dbReference>
<dbReference type="SUPFAM" id="SSF53955">
    <property type="entry name" value="Lysozyme-like"/>
    <property type="match status" value="1"/>
</dbReference>
<reference evidence="3" key="1">
    <citation type="journal article" date="2021" name="PeerJ">
        <title>Extensive microbial diversity within the chicken gut microbiome revealed by metagenomics and culture.</title>
        <authorList>
            <person name="Gilroy R."/>
            <person name="Ravi A."/>
            <person name="Getino M."/>
            <person name="Pursley I."/>
            <person name="Horton D.L."/>
            <person name="Alikhan N.F."/>
            <person name="Baker D."/>
            <person name="Gharbi K."/>
            <person name="Hall N."/>
            <person name="Watson M."/>
            <person name="Adriaenssens E.M."/>
            <person name="Foster-Nyarko E."/>
            <person name="Jarju S."/>
            <person name="Secka A."/>
            <person name="Antonio M."/>
            <person name="Oren A."/>
            <person name="Chaudhuri R.R."/>
            <person name="La Ragione R."/>
            <person name="Hildebrand F."/>
            <person name="Pallen M.J."/>
        </authorList>
    </citation>
    <scope>NUCLEOTIDE SEQUENCE</scope>
    <source>
        <strain evidence="3">ChiHecec2B26-446</strain>
    </source>
</reference>
<accession>A0A9D1TQ96</accession>
<reference evidence="3" key="2">
    <citation type="submission" date="2021-04" db="EMBL/GenBank/DDBJ databases">
        <authorList>
            <person name="Gilroy R."/>
        </authorList>
    </citation>
    <scope>NUCLEOTIDE SEQUENCE</scope>
    <source>
        <strain evidence="3">ChiHecec2B26-446</strain>
    </source>
</reference>
<dbReference type="CDD" id="cd13399">
    <property type="entry name" value="Slt35-like"/>
    <property type="match status" value="1"/>
</dbReference>
<gene>
    <name evidence="3" type="ORF">H9894_09945</name>
</gene>
<comment type="caution">
    <text evidence="3">The sequence shown here is derived from an EMBL/GenBank/DDBJ whole genome shotgun (WGS) entry which is preliminary data.</text>
</comment>
<dbReference type="PANTHER" id="PTHR30163">
    <property type="entry name" value="MEMBRANE-BOUND LYTIC MUREIN TRANSGLYCOSYLASE B"/>
    <property type="match status" value="1"/>
</dbReference>
<dbReference type="Pfam" id="PF13406">
    <property type="entry name" value="SLT_2"/>
    <property type="match status" value="1"/>
</dbReference>
<dbReference type="InterPro" id="IPR043426">
    <property type="entry name" value="MltB-like"/>
</dbReference>